<evidence type="ECO:0000256" key="1">
    <source>
        <dbReference type="ARBA" id="ARBA00001933"/>
    </source>
</evidence>
<dbReference type="GO" id="GO:0008453">
    <property type="term" value="F:alanine-glyoxylate transaminase activity"/>
    <property type="evidence" value="ECO:0007669"/>
    <property type="project" value="TreeGrafter"/>
</dbReference>
<proteinExistence type="inferred from homology"/>
<comment type="cofactor">
    <cofactor evidence="1 7 9">
        <name>pyridoxal 5'-phosphate</name>
        <dbReference type="ChEBI" id="CHEBI:597326"/>
    </cofactor>
</comment>
<keyword evidence="12" id="KW-1185">Reference proteome</keyword>
<protein>
    <submittedName>
        <fullName evidence="11">Soluble hydrogenase 42 kDa subunit</fullName>
        <ecNumber evidence="11">1.12.-.-</ecNumber>
    </submittedName>
</protein>
<dbReference type="GO" id="GO:0004760">
    <property type="term" value="F:L-serine-pyruvate transaminase activity"/>
    <property type="evidence" value="ECO:0007669"/>
    <property type="project" value="TreeGrafter"/>
</dbReference>
<feature type="binding site" evidence="6">
    <location>
        <position position="332"/>
    </location>
    <ligand>
        <name>substrate</name>
    </ligand>
</feature>
<keyword evidence="5 7" id="KW-0663">Pyridoxal phosphate</keyword>
<reference evidence="11 12" key="1">
    <citation type="submission" date="2018-03" db="EMBL/GenBank/DDBJ databases">
        <title>Genome sequence of Clostridium liquoris DSM 100320.</title>
        <authorList>
            <person name="Poehlein A."/>
            <person name="Daniel R."/>
        </authorList>
    </citation>
    <scope>NUCLEOTIDE SEQUENCE [LARGE SCALE GENOMIC DNA]</scope>
    <source>
        <strain evidence="11 12">DSM 100320</strain>
    </source>
</reference>
<dbReference type="Gene3D" id="3.90.1150.10">
    <property type="entry name" value="Aspartate Aminotransferase, domain 1"/>
    <property type="match status" value="1"/>
</dbReference>
<dbReference type="SUPFAM" id="SSF53383">
    <property type="entry name" value="PLP-dependent transferases"/>
    <property type="match status" value="1"/>
</dbReference>
<keyword evidence="4" id="KW-0808">Transferase</keyword>
<gene>
    <name evidence="11" type="ORF">CLLI_17320</name>
</gene>
<dbReference type="EC" id="1.12.-.-" evidence="11"/>
<sequence length="355" mass="39269">MNKLLMTPGPTNVPERVIKKISQGMLHHRTKEYSKIFGELNERLKYVFQTKNSVLTFPSSGTGGLEAALVNSFSKGDKILAVSIGDFGDRFIKIAKTYGLDVDEIKIPWGSAVTIDKIKEKLTDEHKGLIITHNETSTAAVNPIKEIGEFLKNKNILFIVDAVSSLGGIDIKMDDWGIDVLVTASQKALMSPPGLAFIGVSEKALESAEKSNLPKFYFDFLNAKKFLDKENPENPYTPAVPLIVGANEALKMIEEEGLENVFLRHKNLANKFREEVKKMGLTLFTDPNAFSNTVTAINIEDGKASFIKENLEKNYGIIIAGGQGYTKGKLIRIGHMGYVNEEMIDRTLNALKNSI</sequence>
<evidence type="ECO:0000256" key="4">
    <source>
        <dbReference type="ARBA" id="ARBA00022679"/>
    </source>
</evidence>
<dbReference type="GO" id="GO:0016491">
    <property type="term" value="F:oxidoreductase activity"/>
    <property type="evidence" value="ECO:0007669"/>
    <property type="project" value="UniProtKB-KW"/>
</dbReference>
<dbReference type="InterPro" id="IPR020578">
    <property type="entry name" value="Aminotrans_V_PyrdxlP_BS"/>
</dbReference>
<feature type="domain" description="Aminotransferase class V" evidence="10">
    <location>
        <begin position="6"/>
        <end position="334"/>
    </location>
</feature>
<evidence type="ECO:0000313" key="11">
    <source>
        <dbReference type="EMBL" id="PRR78305.1"/>
    </source>
</evidence>
<evidence type="ECO:0000259" key="10">
    <source>
        <dbReference type="Pfam" id="PF00266"/>
    </source>
</evidence>
<feature type="modified residue" description="N6-(pyridoxal phosphate)lysine" evidence="7">
    <location>
        <position position="187"/>
    </location>
</feature>
<comment type="similarity">
    <text evidence="2 8">Belongs to the class-V pyridoxal-phosphate-dependent aminotransferase family.</text>
</comment>
<evidence type="ECO:0000256" key="5">
    <source>
        <dbReference type="ARBA" id="ARBA00022898"/>
    </source>
</evidence>
<dbReference type="InterPro" id="IPR024169">
    <property type="entry name" value="SP_NH2Trfase/AEP_transaminase"/>
</dbReference>
<dbReference type="InterPro" id="IPR015422">
    <property type="entry name" value="PyrdxlP-dep_Trfase_small"/>
</dbReference>
<evidence type="ECO:0000256" key="8">
    <source>
        <dbReference type="RuleBase" id="RU004075"/>
    </source>
</evidence>
<accession>A0A2T0B348</accession>
<dbReference type="PANTHER" id="PTHR21152">
    <property type="entry name" value="AMINOTRANSFERASE CLASS V"/>
    <property type="match status" value="1"/>
</dbReference>
<evidence type="ECO:0000256" key="3">
    <source>
        <dbReference type="ARBA" id="ARBA00022576"/>
    </source>
</evidence>
<dbReference type="GO" id="GO:0019265">
    <property type="term" value="P:glycine biosynthetic process, by transamination of glyoxylate"/>
    <property type="evidence" value="ECO:0007669"/>
    <property type="project" value="TreeGrafter"/>
</dbReference>
<evidence type="ECO:0000256" key="9">
    <source>
        <dbReference type="RuleBase" id="RU004504"/>
    </source>
</evidence>
<keyword evidence="11" id="KW-0560">Oxidoreductase</keyword>
<dbReference type="PROSITE" id="PS00595">
    <property type="entry name" value="AA_TRANSFER_CLASS_5"/>
    <property type="match status" value="1"/>
</dbReference>
<evidence type="ECO:0000256" key="7">
    <source>
        <dbReference type="PIRSR" id="PIRSR000524-50"/>
    </source>
</evidence>
<dbReference type="InterPro" id="IPR015421">
    <property type="entry name" value="PyrdxlP-dep_Trfase_major"/>
</dbReference>
<dbReference type="InterPro" id="IPR000192">
    <property type="entry name" value="Aminotrans_V_dom"/>
</dbReference>
<dbReference type="PANTHER" id="PTHR21152:SF40">
    <property type="entry name" value="ALANINE--GLYOXYLATE AMINOTRANSFERASE"/>
    <property type="match status" value="1"/>
</dbReference>
<dbReference type="OrthoDB" id="389074at2"/>
<dbReference type="RefSeq" id="WP_106063819.1">
    <property type="nucleotide sequence ID" value="NZ_PVXO01000047.1"/>
</dbReference>
<dbReference type="Gene3D" id="3.40.640.10">
    <property type="entry name" value="Type I PLP-dependent aspartate aminotransferase-like (Major domain)"/>
    <property type="match status" value="1"/>
</dbReference>
<evidence type="ECO:0000256" key="2">
    <source>
        <dbReference type="ARBA" id="ARBA00009236"/>
    </source>
</evidence>
<name>A0A2T0B348_9CLOT</name>
<dbReference type="Pfam" id="PF00266">
    <property type="entry name" value="Aminotran_5"/>
    <property type="match status" value="1"/>
</dbReference>
<organism evidence="11 12">
    <name type="scientific">Clostridium liquoris</name>
    <dbReference type="NCBI Taxonomy" id="1289519"/>
    <lineage>
        <taxon>Bacteria</taxon>
        <taxon>Bacillati</taxon>
        <taxon>Bacillota</taxon>
        <taxon>Clostridia</taxon>
        <taxon>Eubacteriales</taxon>
        <taxon>Clostridiaceae</taxon>
        <taxon>Clostridium</taxon>
    </lineage>
</organism>
<dbReference type="FunFam" id="3.40.640.10:FF:000027">
    <property type="entry name" value="Serine--pyruvate aminotransferase, mitochondrial"/>
    <property type="match status" value="1"/>
</dbReference>
<dbReference type="AlphaFoldDB" id="A0A2T0B348"/>
<evidence type="ECO:0000313" key="12">
    <source>
        <dbReference type="Proteomes" id="UP000239706"/>
    </source>
</evidence>
<dbReference type="PIRSF" id="PIRSF000524">
    <property type="entry name" value="SPT"/>
    <property type="match status" value="1"/>
</dbReference>
<comment type="caution">
    <text evidence="11">The sequence shown here is derived from an EMBL/GenBank/DDBJ whole genome shotgun (WGS) entry which is preliminary data.</text>
</comment>
<dbReference type="Proteomes" id="UP000239706">
    <property type="component" value="Unassembled WGS sequence"/>
</dbReference>
<dbReference type="EMBL" id="PVXO01000047">
    <property type="protein sequence ID" value="PRR78305.1"/>
    <property type="molecule type" value="Genomic_DNA"/>
</dbReference>
<evidence type="ECO:0000256" key="6">
    <source>
        <dbReference type="PIRSR" id="PIRSR000524-1"/>
    </source>
</evidence>
<dbReference type="InterPro" id="IPR015424">
    <property type="entry name" value="PyrdxlP-dep_Trfase"/>
</dbReference>
<keyword evidence="3" id="KW-0032">Aminotransferase</keyword>